<evidence type="ECO:0000313" key="2">
    <source>
        <dbReference type="EMBL" id="RLL40124.1"/>
    </source>
</evidence>
<organism evidence="2 3">
    <name type="scientific">Oceanobacillus piezotolerans</name>
    <dbReference type="NCBI Taxonomy" id="2448030"/>
    <lineage>
        <taxon>Bacteria</taxon>
        <taxon>Bacillati</taxon>
        <taxon>Bacillota</taxon>
        <taxon>Bacilli</taxon>
        <taxon>Bacillales</taxon>
        <taxon>Bacillaceae</taxon>
        <taxon>Oceanobacillus</taxon>
    </lineage>
</organism>
<evidence type="ECO:0000256" key="1">
    <source>
        <dbReference type="SAM" id="Phobius"/>
    </source>
</evidence>
<feature type="transmembrane region" description="Helical" evidence="1">
    <location>
        <begin position="45"/>
        <end position="64"/>
    </location>
</feature>
<protein>
    <submittedName>
        <fullName evidence="2">Uncharacterized protein</fullName>
    </submittedName>
</protein>
<proteinExistence type="predicted"/>
<keyword evidence="3" id="KW-1185">Reference proteome</keyword>
<dbReference type="Proteomes" id="UP000270219">
    <property type="component" value="Unassembled WGS sequence"/>
</dbReference>
<gene>
    <name evidence="2" type="ORF">D8M04_19475</name>
</gene>
<dbReference type="AlphaFoldDB" id="A0A498D326"/>
<keyword evidence="1" id="KW-1133">Transmembrane helix</keyword>
<comment type="caution">
    <text evidence="2">The sequence shown here is derived from an EMBL/GenBank/DDBJ whole genome shotgun (WGS) entry which is preliminary data.</text>
</comment>
<keyword evidence="1" id="KW-0472">Membrane</keyword>
<sequence>MPFVLAILPFICLVTLWMDYAAFLGMFVCAVSNLFSLYNLLRRQLIISSTINIASTILIVIFVIKNLL</sequence>
<accession>A0A498D326</accession>
<reference evidence="2 3" key="1">
    <citation type="submission" date="2018-10" db="EMBL/GenBank/DDBJ databases">
        <title>Oceanobacillus sp. YLB-02 draft genome.</title>
        <authorList>
            <person name="Yu L."/>
        </authorList>
    </citation>
    <scope>NUCLEOTIDE SEQUENCE [LARGE SCALE GENOMIC DNA]</scope>
    <source>
        <strain evidence="2 3">YLB-02</strain>
    </source>
</reference>
<dbReference type="EMBL" id="RCHR01000013">
    <property type="protein sequence ID" value="RLL40124.1"/>
    <property type="molecule type" value="Genomic_DNA"/>
</dbReference>
<evidence type="ECO:0000313" key="3">
    <source>
        <dbReference type="Proteomes" id="UP000270219"/>
    </source>
</evidence>
<name>A0A498D326_9BACI</name>
<keyword evidence="1" id="KW-0812">Transmembrane</keyword>